<sequence>MNVTFEEFPSLHGVSIGVATLDAEKSLNALTLPMIEALDSQFAAWADDPQIACVMLRGNGPKAFCAGGDVVQLVEECRAHPNQVPPLARRFFADEYRLDYRIHTFPKPFICWAHGHVLGGGMGLMQGASTRIVTPSSRLGMPEINIGLYPDVGGSWFLARMPGALGLFFGLTASGMNARDALDLDLADRFLLDSQQDALLDGLIQLNWQIQPETQLHSLLKALEQQAIAEMPEAQWLPRRSRIDQLLDQADLPSAYNALLALQNDDDKLLARAAKTLAGGCPLTAYLVWEQIARARHLSLAEVFRMEYAMSLNCCRHPEFPEGVRARLIDKDQAPKWHWPDIASISPETLAAHFEPVWQGDHPLADL</sequence>
<organism evidence="5 6">
    <name type="scientific">Pseudomonas segetis</name>
    <dbReference type="NCBI Taxonomy" id="298908"/>
    <lineage>
        <taxon>Bacteria</taxon>
        <taxon>Pseudomonadati</taxon>
        <taxon>Pseudomonadota</taxon>
        <taxon>Gammaproteobacteria</taxon>
        <taxon>Pseudomonadales</taxon>
        <taxon>Pseudomonadaceae</taxon>
        <taxon>Pseudomonas</taxon>
    </lineage>
</organism>
<dbReference type="Gene3D" id="3.90.226.10">
    <property type="entry name" value="2-enoyl-CoA Hydratase, Chain A, domain 1"/>
    <property type="match status" value="1"/>
</dbReference>
<proteinExistence type="predicted"/>
<dbReference type="EMBL" id="FZOG01000001">
    <property type="protein sequence ID" value="SNR80149.1"/>
    <property type="molecule type" value="Genomic_DNA"/>
</dbReference>
<dbReference type="NCBIfam" id="NF004127">
    <property type="entry name" value="PRK05617.1"/>
    <property type="match status" value="1"/>
</dbReference>
<evidence type="ECO:0000313" key="5">
    <source>
        <dbReference type="EMBL" id="SNR80149.1"/>
    </source>
</evidence>
<protein>
    <recommendedName>
        <fullName evidence="2">3-hydroxyisobutyryl-CoA hydrolase</fullName>
        <ecNumber evidence="2">3.1.2.4</ecNumber>
    </recommendedName>
</protein>
<dbReference type="SUPFAM" id="SSF52096">
    <property type="entry name" value="ClpP/crotonase"/>
    <property type="match status" value="1"/>
</dbReference>
<dbReference type="PANTHER" id="PTHR43176:SF3">
    <property type="entry name" value="3-HYDROXYISOBUTYRYL-COA HYDROLASE, MITOCHONDRIAL"/>
    <property type="match status" value="1"/>
</dbReference>
<comment type="catalytic activity">
    <reaction evidence="1">
        <text>3-hydroxy-2-methylpropanoyl-CoA + H2O = 3-hydroxy-2-methylpropanoate + CoA + H(+)</text>
        <dbReference type="Rhea" id="RHEA:20888"/>
        <dbReference type="ChEBI" id="CHEBI:11805"/>
        <dbReference type="ChEBI" id="CHEBI:15377"/>
        <dbReference type="ChEBI" id="CHEBI:15378"/>
        <dbReference type="ChEBI" id="CHEBI:57287"/>
        <dbReference type="ChEBI" id="CHEBI:57340"/>
        <dbReference type="EC" id="3.1.2.4"/>
    </reaction>
</comment>
<dbReference type="Pfam" id="PF16113">
    <property type="entry name" value="ECH_2"/>
    <property type="match status" value="1"/>
</dbReference>
<name>A0A238ZAS0_9PSED</name>
<keyword evidence="6" id="KW-1185">Reference proteome</keyword>
<dbReference type="GO" id="GO:0006574">
    <property type="term" value="P:L-valine catabolic process"/>
    <property type="evidence" value="ECO:0007669"/>
    <property type="project" value="TreeGrafter"/>
</dbReference>
<evidence type="ECO:0000313" key="6">
    <source>
        <dbReference type="Proteomes" id="UP000242915"/>
    </source>
</evidence>
<dbReference type="CDD" id="cd06558">
    <property type="entry name" value="crotonase-like"/>
    <property type="match status" value="1"/>
</dbReference>
<accession>A0A238ZAS0</accession>
<gene>
    <name evidence="5" type="ORF">SAMN05216255_0264</name>
</gene>
<evidence type="ECO:0000256" key="2">
    <source>
        <dbReference type="ARBA" id="ARBA00011915"/>
    </source>
</evidence>
<dbReference type="Proteomes" id="UP000242915">
    <property type="component" value="Unassembled WGS sequence"/>
</dbReference>
<dbReference type="RefSeq" id="WP_089358552.1">
    <property type="nucleotide sequence ID" value="NZ_FZOG01000001.1"/>
</dbReference>
<feature type="domain" description="Enoyl-CoA hydratase/isomerase" evidence="4">
    <location>
        <begin position="16"/>
        <end position="354"/>
    </location>
</feature>
<dbReference type="PANTHER" id="PTHR43176">
    <property type="entry name" value="3-HYDROXYISOBUTYRYL-COA HYDROLASE-RELATED"/>
    <property type="match status" value="1"/>
</dbReference>
<dbReference type="AlphaFoldDB" id="A0A238ZAS0"/>
<evidence type="ECO:0000256" key="1">
    <source>
        <dbReference type="ARBA" id="ARBA00001709"/>
    </source>
</evidence>
<dbReference type="InterPro" id="IPR032259">
    <property type="entry name" value="HIBYL-CoA-H"/>
</dbReference>
<dbReference type="InterPro" id="IPR029045">
    <property type="entry name" value="ClpP/crotonase-like_dom_sf"/>
</dbReference>
<dbReference type="GO" id="GO:0005829">
    <property type="term" value="C:cytosol"/>
    <property type="evidence" value="ECO:0007669"/>
    <property type="project" value="TreeGrafter"/>
</dbReference>
<evidence type="ECO:0000256" key="3">
    <source>
        <dbReference type="ARBA" id="ARBA00022801"/>
    </source>
</evidence>
<dbReference type="EC" id="3.1.2.4" evidence="2"/>
<reference evidence="6" key="1">
    <citation type="submission" date="2017-06" db="EMBL/GenBank/DDBJ databases">
        <authorList>
            <person name="Varghese N."/>
            <person name="Submissions S."/>
        </authorList>
    </citation>
    <scope>NUCLEOTIDE SEQUENCE [LARGE SCALE GENOMIC DNA]</scope>
    <source>
        <strain evidence="6">CIP 108523</strain>
    </source>
</reference>
<dbReference type="InterPro" id="IPR045004">
    <property type="entry name" value="ECH_dom"/>
</dbReference>
<evidence type="ECO:0000259" key="4">
    <source>
        <dbReference type="Pfam" id="PF16113"/>
    </source>
</evidence>
<dbReference type="GO" id="GO:0003860">
    <property type="term" value="F:3-hydroxyisobutyryl-CoA hydrolase activity"/>
    <property type="evidence" value="ECO:0007669"/>
    <property type="project" value="UniProtKB-EC"/>
</dbReference>
<keyword evidence="3" id="KW-0378">Hydrolase</keyword>